<keyword evidence="3" id="KW-0653">Protein transport</keyword>
<dbReference type="GO" id="GO:0005737">
    <property type="term" value="C:cytoplasm"/>
    <property type="evidence" value="ECO:0007669"/>
    <property type="project" value="UniProtKB-SubCell"/>
</dbReference>
<gene>
    <name evidence="5" type="primary">STS1</name>
    <name evidence="5" type="ORF">H4R18_004996</name>
</gene>
<evidence type="ECO:0000256" key="2">
    <source>
        <dbReference type="ARBA" id="ARBA00023242"/>
    </source>
</evidence>
<dbReference type="GO" id="GO:0031144">
    <property type="term" value="P:proteasome localization"/>
    <property type="evidence" value="ECO:0007669"/>
    <property type="project" value="UniProtKB-UniRule"/>
</dbReference>
<keyword evidence="3" id="KW-0813">Transport</keyword>
<comment type="subunit">
    <text evidence="3">Binds the proteasome.</text>
</comment>
<evidence type="ECO:0000256" key="4">
    <source>
        <dbReference type="SAM" id="MobiDB-lite"/>
    </source>
</evidence>
<dbReference type="InterPro" id="IPR038422">
    <property type="entry name" value="Cut8/Sts1_sf"/>
</dbReference>
<dbReference type="GO" id="GO:0071630">
    <property type="term" value="P:nuclear protein quality control by the ubiquitin-proteasome system"/>
    <property type="evidence" value="ECO:0007669"/>
    <property type="project" value="UniProtKB-UniRule"/>
</dbReference>
<comment type="function">
    <text evidence="3">Involved in ubiquitin-mediated protein degradation. Regulatory factor in the ubiquitin/proteasome pathway that controls the turnover of proteasome substrates. Targets proteasomes to the nucleus and facilitates the degradation of nuclear proteins.</text>
</comment>
<feature type="region of interest" description="Disordered" evidence="4">
    <location>
        <begin position="57"/>
        <end position="105"/>
    </location>
</feature>
<evidence type="ECO:0000256" key="1">
    <source>
        <dbReference type="ARBA" id="ARBA00006199"/>
    </source>
</evidence>
<evidence type="ECO:0000313" key="6">
    <source>
        <dbReference type="Proteomes" id="UP001140217"/>
    </source>
</evidence>
<keyword evidence="6" id="KW-1185">Reference proteome</keyword>
<dbReference type="AlphaFoldDB" id="A0A9W8H7D7"/>
<dbReference type="Pfam" id="PF08559">
    <property type="entry name" value="Cut8"/>
    <property type="match status" value="2"/>
</dbReference>
<dbReference type="EMBL" id="JANBUL010000272">
    <property type="protein sequence ID" value="KAJ2777730.1"/>
    <property type="molecule type" value="Genomic_DNA"/>
</dbReference>
<dbReference type="PANTHER" id="PTHR28032">
    <property type="entry name" value="FI02826P"/>
    <property type="match status" value="1"/>
</dbReference>
<keyword evidence="3" id="KW-0963">Cytoplasm</keyword>
<dbReference type="GO" id="GO:0070628">
    <property type="term" value="F:proteasome binding"/>
    <property type="evidence" value="ECO:0007669"/>
    <property type="project" value="TreeGrafter"/>
</dbReference>
<dbReference type="PANTHER" id="PTHR28032:SF1">
    <property type="entry name" value="FI02826P"/>
    <property type="match status" value="1"/>
</dbReference>
<dbReference type="InterPro" id="IPR013868">
    <property type="entry name" value="Cut8/Sts1_fam"/>
</dbReference>
<comment type="caution">
    <text evidence="5">The sequence shown here is derived from an EMBL/GenBank/DDBJ whole genome shotgun (WGS) entry which is preliminary data.</text>
</comment>
<dbReference type="Proteomes" id="UP001140217">
    <property type="component" value="Unassembled WGS sequence"/>
</dbReference>
<keyword evidence="2 3" id="KW-0539">Nucleus</keyword>
<evidence type="ECO:0000256" key="3">
    <source>
        <dbReference type="RuleBase" id="RU368013"/>
    </source>
</evidence>
<dbReference type="GO" id="GO:0031965">
    <property type="term" value="C:nuclear membrane"/>
    <property type="evidence" value="ECO:0007669"/>
    <property type="project" value="TreeGrafter"/>
</dbReference>
<comment type="similarity">
    <text evidence="1 3">Belongs to the cut8/STS1 family.</text>
</comment>
<reference evidence="5" key="1">
    <citation type="submission" date="2022-07" db="EMBL/GenBank/DDBJ databases">
        <title>Phylogenomic reconstructions and comparative analyses of Kickxellomycotina fungi.</title>
        <authorList>
            <person name="Reynolds N.K."/>
            <person name="Stajich J.E."/>
            <person name="Barry K."/>
            <person name="Grigoriev I.V."/>
            <person name="Crous P."/>
            <person name="Smith M.E."/>
        </authorList>
    </citation>
    <scope>NUCLEOTIDE SEQUENCE</scope>
    <source>
        <strain evidence="5">NBRC 105414</strain>
    </source>
</reference>
<keyword evidence="5" id="KW-0647">Proteasome</keyword>
<sequence>MSQQGPWKASALAATFASNPGFNGAAWGAARAPLHLGCEMGFGLGFAQAPAFGAAVPPPGQEAHVGGAEAGRRAAKRKAVSEDESMDDGSSPTPEPPGGHRGRRAGEDPVAAAIVSSSNNNNNNGSGALAPSRHYAAVRKRTRMAAADAAVPSEVSLDKLLEPLESKDLRQLLDTLVAQNPQLAAQVRQLVPKPTVKSACSQLVRLEQRLQAAFPYNKSGPVSDDYAFHRVRPALDELRDTIAMYLDHFTHHGLQAPAHSTAGSGSAAAAAAAAAASIALSHPAEWFELLAQATDVAMRMPKWDRPENNAARRESLRQLANGWLRAIAATARWTEDGHIVGRDMLERWAHQLEHFYTAADEPALFEPALQAFHHSFGRSCARFAASASATGTAAAAAAAAARPPLPGAAA</sequence>
<proteinExistence type="inferred from homology"/>
<dbReference type="OrthoDB" id="10061064at2759"/>
<accession>A0A9W8H7D7</accession>
<dbReference type="Gene3D" id="1.20.58.1590">
    <property type="entry name" value="Tethering factor for nuclear proteasome Cut8/Sts1"/>
    <property type="match status" value="1"/>
</dbReference>
<name>A0A9W8H7D7_9FUNG</name>
<protein>
    <recommendedName>
        <fullName evidence="3">Tethering factor for nuclear proteasome STS1</fullName>
    </recommendedName>
</protein>
<organism evidence="5 6">
    <name type="scientific">Coemansia javaensis</name>
    <dbReference type="NCBI Taxonomy" id="2761396"/>
    <lineage>
        <taxon>Eukaryota</taxon>
        <taxon>Fungi</taxon>
        <taxon>Fungi incertae sedis</taxon>
        <taxon>Zoopagomycota</taxon>
        <taxon>Kickxellomycotina</taxon>
        <taxon>Kickxellomycetes</taxon>
        <taxon>Kickxellales</taxon>
        <taxon>Kickxellaceae</taxon>
        <taxon>Coemansia</taxon>
    </lineage>
</organism>
<evidence type="ECO:0000313" key="5">
    <source>
        <dbReference type="EMBL" id="KAJ2777730.1"/>
    </source>
</evidence>
<comment type="subcellular location">
    <subcellularLocation>
        <location evidence="3">Cytoplasm</location>
    </subcellularLocation>
    <subcellularLocation>
        <location evidence="3">Nucleus</location>
    </subcellularLocation>
</comment>
<dbReference type="GO" id="GO:0015031">
    <property type="term" value="P:protein transport"/>
    <property type="evidence" value="ECO:0007669"/>
    <property type="project" value="UniProtKB-UniRule"/>
</dbReference>
<dbReference type="GO" id="GO:0000502">
    <property type="term" value="C:proteasome complex"/>
    <property type="evidence" value="ECO:0007669"/>
    <property type="project" value="UniProtKB-KW"/>
</dbReference>